<reference evidence="4" key="1">
    <citation type="submission" date="2019-11" db="EMBL/GenBank/DDBJ databases">
        <authorList>
            <person name="Liu Y."/>
            <person name="Hou J."/>
            <person name="Li T.-Q."/>
            <person name="Guan C.-H."/>
            <person name="Wu X."/>
            <person name="Wu H.-Z."/>
            <person name="Ling F."/>
            <person name="Zhang R."/>
            <person name="Shi X.-G."/>
            <person name="Ren J.-P."/>
            <person name="Chen E.-F."/>
            <person name="Sun J.-M."/>
        </authorList>
    </citation>
    <scope>NUCLEOTIDE SEQUENCE</scope>
    <source>
        <strain evidence="4">Adult_tree_wgs_1</strain>
        <tissue evidence="4">Leaves</tissue>
    </source>
</reference>
<dbReference type="InterPro" id="IPR040256">
    <property type="entry name" value="At4g02000-like"/>
</dbReference>
<organism evidence="4 5">
    <name type="scientific">Rhododendron simsii</name>
    <name type="common">Sims's rhododendron</name>
    <dbReference type="NCBI Taxonomy" id="118357"/>
    <lineage>
        <taxon>Eukaryota</taxon>
        <taxon>Viridiplantae</taxon>
        <taxon>Streptophyta</taxon>
        <taxon>Embryophyta</taxon>
        <taxon>Tracheophyta</taxon>
        <taxon>Spermatophyta</taxon>
        <taxon>Magnoliopsida</taxon>
        <taxon>eudicotyledons</taxon>
        <taxon>Gunneridae</taxon>
        <taxon>Pentapetalae</taxon>
        <taxon>asterids</taxon>
        <taxon>Ericales</taxon>
        <taxon>Ericaceae</taxon>
        <taxon>Ericoideae</taxon>
        <taxon>Rhodoreae</taxon>
        <taxon>Rhododendron</taxon>
    </lineage>
</organism>
<dbReference type="Pfam" id="PF14111">
    <property type="entry name" value="DUF4283"/>
    <property type="match status" value="1"/>
</dbReference>
<dbReference type="EMBL" id="WJXA01000004">
    <property type="protein sequence ID" value="KAF7146257.1"/>
    <property type="molecule type" value="Genomic_DNA"/>
</dbReference>
<comment type="caution">
    <text evidence="4">The sequence shown here is derived from an EMBL/GenBank/DDBJ whole genome shotgun (WGS) entry which is preliminary data.</text>
</comment>
<feature type="signal peptide" evidence="2">
    <location>
        <begin position="1"/>
        <end position="23"/>
    </location>
</feature>
<dbReference type="InterPro" id="IPR025558">
    <property type="entry name" value="DUF4283"/>
</dbReference>
<name>A0A834H2J0_RHOSS</name>
<accession>A0A834H2J0</accession>
<dbReference type="OrthoDB" id="851886at2759"/>
<sequence>MLNWSFLTDFFFVLLRFFTSCWTSALVTSTCVGDVVVALNHYPGNSLDPGTLDMNSPGISLPTVSSLRKPRVSQCGSPRAPSKNTRVVSSVNGARVFGLHAPGSPVRGLDLLESVTILNENHLKPCFTEMPAMWQIKELNTENARLRRLLEGKVVSSEPGNGLSWSNIVAGGNAVNNSPWEGVKGVLESMVVPEKMKLEYIPPVILNDRVVVSPLEDVEELGQSKWEKCIVGHFWDKKLAFTAVRKIAMNIWARFGIRDVLSNKKGFFFFLFEGEKFHQLLESGPWHFGGKLLILKLWHPHLKLEKDQLSTIPLWVHFYNIPLELWTGPGFSYLASSVGRPLYVDQFTESGRRISFAKICVEVECSSPLPTSFDLKDANGDVVEIKIHYPWKPMMCSDCMVFGHGSSTCPKKVVAKAQSRMALSSQERQVVGTLRQEAPGVGGIRPPSSLHSVPASTCRPTVIDLVVDSSSEGSGVVNVGGPISVDGAGHGVGSPKRTVSDSGQHPSAKKSNRFDILQDASNDLIGSDSARGVGEMDNLPDDLFDAPAEGLASVMAAIAADFSVVAPQVSSSPSISLSKGNVGKVGDNGPAKKERGGGGGGGGGWGGWFGLVLRRINVKFRIASWNKRGLNNPLKQKRLSLLLVCRSCAFVVFWKLRFNKKILLLLVSWSMLDNSGVQGVARIVLGWDPNLLGVSLVFSNFSSPQLLCV</sequence>
<feature type="chain" id="PRO_5032782189" description="DUF4283 domain-containing protein" evidence="2">
    <location>
        <begin position="24"/>
        <end position="709"/>
    </location>
</feature>
<protein>
    <recommendedName>
        <fullName evidence="3">DUF4283 domain-containing protein</fullName>
    </recommendedName>
</protein>
<feature type="region of interest" description="Disordered" evidence="1">
    <location>
        <begin position="580"/>
        <end position="600"/>
    </location>
</feature>
<dbReference type="Proteomes" id="UP000626092">
    <property type="component" value="Unassembled WGS sequence"/>
</dbReference>
<proteinExistence type="predicted"/>
<keyword evidence="2" id="KW-0732">Signal</keyword>
<evidence type="ECO:0000259" key="3">
    <source>
        <dbReference type="Pfam" id="PF14111"/>
    </source>
</evidence>
<feature type="domain" description="DUF4283" evidence="3">
    <location>
        <begin position="224"/>
        <end position="305"/>
    </location>
</feature>
<evidence type="ECO:0000256" key="1">
    <source>
        <dbReference type="SAM" id="MobiDB-lite"/>
    </source>
</evidence>
<keyword evidence="5" id="KW-1185">Reference proteome</keyword>
<dbReference type="PANTHER" id="PTHR31286">
    <property type="entry name" value="GLYCINE-RICH CELL WALL STRUCTURAL PROTEIN 1.8-LIKE"/>
    <property type="match status" value="1"/>
</dbReference>
<dbReference type="PANTHER" id="PTHR31286:SF99">
    <property type="entry name" value="DUF4283 DOMAIN-CONTAINING PROTEIN"/>
    <property type="match status" value="1"/>
</dbReference>
<gene>
    <name evidence="4" type="ORF">RHSIM_Rhsim04G0249700</name>
</gene>
<evidence type="ECO:0000313" key="5">
    <source>
        <dbReference type="Proteomes" id="UP000626092"/>
    </source>
</evidence>
<feature type="region of interest" description="Disordered" evidence="1">
    <location>
        <begin position="486"/>
        <end position="516"/>
    </location>
</feature>
<evidence type="ECO:0000256" key="2">
    <source>
        <dbReference type="SAM" id="SignalP"/>
    </source>
</evidence>
<evidence type="ECO:0000313" key="4">
    <source>
        <dbReference type="EMBL" id="KAF7146257.1"/>
    </source>
</evidence>
<dbReference type="AlphaFoldDB" id="A0A834H2J0"/>